<reference evidence="1 2" key="1">
    <citation type="submission" date="2014-03" db="EMBL/GenBank/DDBJ databases">
        <title>Genome sequence of Clostridium litorale W6, DSM 5388.</title>
        <authorList>
            <person name="Poehlein A."/>
            <person name="Jagirdar A."/>
            <person name="Khonsari B."/>
            <person name="Chibani C.M."/>
            <person name="Gutierrez Gutierrez D.A."/>
            <person name="Davydova E."/>
            <person name="Alghaithi H.S."/>
            <person name="Nair K.P."/>
            <person name="Dhamotharan K."/>
            <person name="Chandran L."/>
            <person name="G W."/>
            <person name="Daniel R."/>
        </authorList>
    </citation>
    <scope>NUCLEOTIDE SEQUENCE [LARGE SCALE GENOMIC DNA]</scope>
    <source>
        <strain evidence="1 2">W6</strain>
    </source>
</reference>
<name>A0A069RJP7_PEPLI</name>
<dbReference type="STRING" id="1121324.CLIT_4c02080"/>
<dbReference type="SUPFAM" id="SSF75011">
    <property type="entry name" value="3-carboxy-cis,cis-mucoante lactonizing enzyme"/>
    <property type="match status" value="1"/>
</dbReference>
<dbReference type="InterPro" id="IPR043765">
    <property type="entry name" value="DUF5711"/>
</dbReference>
<proteinExistence type="predicted"/>
<accession>A0A069RJP7</accession>
<keyword evidence="2" id="KW-1185">Reference proteome</keyword>
<gene>
    <name evidence="1" type="ORF">CLIT_4c02080</name>
</gene>
<dbReference type="OrthoDB" id="1747753at2"/>
<dbReference type="RefSeq" id="WP_038262263.1">
    <property type="nucleotide sequence ID" value="NZ_FSRH01000013.1"/>
</dbReference>
<dbReference type="AlphaFoldDB" id="A0A069RJP7"/>
<dbReference type="Pfam" id="PF18975">
    <property type="entry name" value="DUF5711"/>
    <property type="match status" value="1"/>
</dbReference>
<dbReference type="eggNOG" id="ENOG5033S2H">
    <property type="taxonomic scope" value="Bacteria"/>
</dbReference>
<organism evidence="1 2">
    <name type="scientific">Peptoclostridium litorale DSM 5388</name>
    <dbReference type="NCBI Taxonomy" id="1121324"/>
    <lineage>
        <taxon>Bacteria</taxon>
        <taxon>Bacillati</taxon>
        <taxon>Bacillota</taxon>
        <taxon>Clostridia</taxon>
        <taxon>Peptostreptococcales</taxon>
        <taxon>Peptoclostridiaceae</taxon>
        <taxon>Peptoclostridium</taxon>
    </lineage>
</organism>
<dbReference type="Proteomes" id="UP000027946">
    <property type="component" value="Unassembled WGS sequence"/>
</dbReference>
<comment type="caution">
    <text evidence="1">The sequence shown here is derived from an EMBL/GenBank/DDBJ whole genome shotgun (WGS) entry which is preliminary data.</text>
</comment>
<sequence length="354" mass="40024">MKIFKTFIIGLFIIAVLFVLNPNAMQMIKGLNMSDPEISEIAKFSFEYGPNMSFVGFDEGIAIYNGRDIRGVDRKGNTAFDIEWRTNDFDIEGFGDKLLFLDRIKRTLILIDKKGNILKQINFGEKPLSIEALGKGRFIVHYVYDLNEKAEGIRVFSSSGKQIKDIQIANITILFINTDKDSNGFIMSGISIEDNRLYNNIMHYSRDGDLMSGEKTENKVFAGALHSNGKFVLWEENYIEIRDSELKYVNSIYSDSGIIGVEDIGDAFVVADESNTIRVYSYDGREQSIHRYGEKLKGTVSAGSKIILYTQMRLDVLDSDDTFDVKNDILEVIRIDEKSVAAICRGEAKILLVN</sequence>
<evidence type="ECO:0000313" key="1">
    <source>
        <dbReference type="EMBL" id="KDR96370.1"/>
    </source>
</evidence>
<dbReference type="EMBL" id="JJMM01000004">
    <property type="protein sequence ID" value="KDR96370.1"/>
    <property type="molecule type" value="Genomic_DNA"/>
</dbReference>
<protein>
    <submittedName>
        <fullName evidence="1">Uncharacterized protein</fullName>
    </submittedName>
</protein>
<evidence type="ECO:0000313" key="2">
    <source>
        <dbReference type="Proteomes" id="UP000027946"/>
    </source>
</evidence>